<feature type="region of interest" description="Disordered" evidence="1">
    <location>
        <begin position="1"/>
        <end position="21"/>
    </location>
</feature>
<dbReference type="AlphaFoldDB" id="A0A0E9QST3"/>
<evidence type="ECO:0000313" key="2">
    <source>
        <dbReference type="EMBL" id="JAH19178.1"/>
    </source>
</evidence>
<sequence length="56" mass="5848">MNWHQSVSQRASRSPGLVEEAGGFSPLRASAITIPANSAPSTKPGVSYLTTHLVSP</sequence>
<reference evidence="2" key="1">
    <citation type="submission" date="2014-11" db="EMBL/GenBank/DDBJ databases">
        <authorList>
            <person name="Amaro Gonzalez C."/>
        </authorList>
    </citation>
    <scope>NUCLEOTIDE SEQUENCE</scope>
</reference>
<accession>A0A0E9QST3</accession>
<organism evidence="2">
    <name type="scientific">Anguilla anguilla</name>
    <name type="common">European freshwater eel</name>
    <name type="synonym">Muraena anguilla</name>
    <dbReference type="NCBI Taxonomy" id="7936"/>
    <lineage>
        <taxon>Eukaryota</taxon>
        <taxon>Metazoa</taxon>
        <taxon>Chordata</taxon>
        <taxon>Craniata</taxon>
        <taxon>Vertebrata</taxon>
        <taxon>Euteleostomi</taxon>
        <taxon>Actinopterygii</taxon>
        <taxon>Neopterygii</taxon>
        <taxon>Teleostei</taxon>
        <taxon>Anguilliformes</taxon>
        <taxon>Anguillidae</taxon>
        <taxon>Anguilla</taxon>
    </lineage>
</organism>
<proteinExistence type="predicted"/>
<feature type="compositionally biased region" description="Polar residues" evidence="1">
    <location>
        <begin position="1"/>
        <end position="12"/>
    </location>
</feature>
<name>A0A0E9QST3_ANGAN</name>
<reference evidence="2" key="2">
    <citation type="journal article" date="2015" name="Fish Shellfish Immunol.">
        <title>Early steps in the European eel (Anguilla anguilla)-Vibrio vulnificus interaction in the gills: Role of the RtxA13 toxin.</title>
        <authorList>
            <person name="Callol A."/>
            <person name="Pajuelo D."/>
            <person name="Ebbesson L."/>
            <person name="Teles M."/>
            <person name="MacKenzie S."/>
            <person name="Amaro C."/>
        </authorList>
    </citation>
    <scope>NUCLEOTIDE SEQUENCE</scope>
</reference>
<evidence type="ECO:0000256" key="1">
    <source>
        <dbReference type="SAM" id="MobiDB-lite"/>
    </source>
</evidence>
<protein>
    <submittedName>
        <fullName evidence="2">Uncharacterized protein</fullName>
    </submittedName>
</protein>
<feature type="region of interest" description="Disordered" evidence="1">
    <location>
        <begin position="35"/>
        <end position="56"/>
    </location>
</feature>
<dbReference type="EMBL" id="GBXM01089399">
    <property type="protein sequence ID" value="JAH19178.1"/>
    <property type="molecule type" value="Transcribed_RNA"/>
</dbReference>